<evidence type="ECO:0008006" key="3">
    <source>
        <dbReference type="Google" id="ProtNLM"/>
    </source>
</evidence>
<name>A0A0G4KF56_VERLO</name>
<accession>A0A0G4KF56</accession>
<dbReference type="AlphaFoldDB" id="A0A0G4KF56"/>
<keyword evidence="2" id="KW-1185">Reference proteome</keyword>
<evidence type="ECO:0000313" key="1">
    <source>
        <dbReference type="EMBL" id="CRJ88525.1"/>
    </source>
</evidence>
<organism evidence="1 2">
    <name type="scientific">Verticillium longisporum</name>
    <name type="common">Verticillium dahliae var. longisporum</name>
    <dbReference type="NCBI Taxonomy" id="100787"/>
    <lineage>
        <taxon>Eukaryota</taxon>
        <taxon>Fungi</taxon>
        <taxon>Dikarya</taxon>
        <taxon>Ascomycota</taxon>
        <taxon>Pezizomycotina</taxon>
        <taxon>Sordariomycetes</taxon>
        <taxon>Hypocreomycetidae</taxon>
        <taxon>Glomerellales</taxon>
        <taxon>Plectosphaerellaceae</taxon>
        <taxon>Verticillium</taxon>
    </lineage>
</organism>
<dbReference type="Proteomes" id="UP000044602">
    <property type="component" value="Unassembled WGS sequence"/>
</dbReference>
<evidence type="ECO:0000313" key="2">
    <source>
        <dbReference type="Proteomes" id="UP000044602"/>
    </source>
</evidence>
<protein>
    <recommendedName>
        <fullName evidence="3">Protein kinase domain-containing protein</fullName>
    </recommendedName>
</protein>
<dbReference type="STRING" id="100787.A0A0G4KF56"/>
<proteinExistence type="predicted"/>
<dbReference type="SUPFAM" id="SSF56112">
    <property type="entry name" value="Protein kinase-like (PK-like)"/>
    <property type="match status" value="1"/>
</dbReference>
<gene>
    <name evidence="1" type="ORF">BN1708_009278</name>
</gene>
<dbReference type="EMBL" id="CVQH01000669">
    <property type="protein sequence ID" value="CRJ88525.1"/>
    <property type="molecule type" value="Genomic_DNA"/>
</dbReference>
<reference evidence="1 2" key="1">
    <citation type="submission" date="2015-05" db="EMBL/GenBank/DDBJ databases">
        <authorList>
            <person name="Wang D.B."/>
            <person name="Wang M."/>
        </authorList>
    </citation>
    <scope>NUCLEOTIDE SEQUENCE [LARGE SCALE GENOMIC DNA]</scope>
    <source>
        <strain evidence="1">VL1</strain>
    </source>
</reference>
<dbReference type="Gene3D" id="1.10.510.10">
    <property type="entry name" value="Transferase(Phosphotransferase) domain 1"/>
    <property type="match status" value="1"/>
</dbReference>
<sequence length="100" mass="10760">MWRSPEGQTGMGVTKASDIFSFGLVCIYALGGGDLLPNDYEALEAAGITPEHEILARHFAYFGPAPPGLLEQVGDETSCEALRRASTIADMSWRDQPSLS</sequence>
<dbReference type="InterPro" id="IPR011009">
    <property type="entry name" value="Kinase-like_dom_sf"/>
</dbReference>